<feature type="region of interest" description="Disordered" evidence="1">
    <location>
        <begin position="1"/>
        <end position="42"/>
    </location>
</feature>
<proteinExistence type="predicted"/>
<accession>A0A6J4MNJ3</accession>
<organism evidence="2">
    <name type="scientific">uncultured Nocardioidaceae bacterium</name>
    <dbReference type="NCBI Taxonomy" id="253824"/>
    <lineage>
        <taxon>Bacteria</taxon>
        <taxon>Bacillati</taxon>
        <taxon>Actinomycetota</taxon>
        <taxon>Actinomycetes</taxon>
        <taxon>Propionibacteriales</taxon>
        <taxon>Nocardioidaceae</taxon>
        <taxon>environmental samples</taxon>
    </lineage>
</organism>
<feature type="non-terminal residue" evidence="2">
    <location>
        <position position="1"/>
    </location>
</feature>
<evidence type="ECO:0000256" key="1">
    <source>
        <dbReference type="SAM" id="MobiDB-lite"/>
    </source>
</evidence>
<evidence type="ECO:0000313" key="2">
    <source>
        <dbReference type="EMBL" id="CAA9364348.1"/>
    </source>
</evidence>
<feature type="non-terminal residue" evidence="2">
    <location>
        <position position="42"/>
    </location>
</feature>
<gene>
    <name evidence="2" type="ORF">AVDCRST_MAG36-2926</name>
</gene>
<sequence length="42" mass="4461">ARGVDTRASPPPLAGRHDPCQPGVRGKGLSGVVLRRRRGEPM</sequence>
<dbReference type="AlphaFoldDB" id="A0A6J4MNJ3"/>
<reference evidence="2" key="1">
    <citation type="submission" date="2020-02" db="EMBL/GenBank/DDBJ databases">
        <authorList>
            <person name="Meier V. D."/>
        </authorList>
    </citation>
    <scope>NUCLEOTIDE SEQUENCE</scope>
    <source>
        <strain evidence="2">AVDCRST_MAG36</strain>
    </source>
</reference>
<protein>
    <submittedName>
        <fullName evidence="2">Uncharacterized protein</fullName>
    </submittedName>
</protein>
<dbReference type="EMBL" id="CADCUH010000190">
    <property type="protein sequence ID" value="CAA9364348.1"/>
    <property type="molecule type" value="Genomic_DNA"/>
</dbReference>
<name>A0A6J4MNJ3_9ACTN</name>